<dbReference type="GO" id="GO:0047355">
    <property type="term" value="F:CDP-glycerol glycerophosphotransferase activity"/>
    <property type="evidence" value="ECO:0007669"/>
    <property type="project" value="InterPro"/>
</dbReference>
<keyword evidence="2" id="KW-1185">Reference proteome</keyword>
<keyword evidence="1" id="KW-0808">Transferase</keyword>
<evidence type="ECO:0000313" key="1">
    <source>
        <dbReference type="EMBL" id="KGO92993.1"/>
    </source>
</evidence>
<dbReference type="eggNOG" id="COG1887">
    <property type="taxonomic scope" value="Bacteria"/>
</dbReference>
<dbReference type="RefSeq" id="WP_026992976.1">
    <property type="nucleotide sequence ID" value="NZ_JRLY01000007.1"/>
</dbReference>
<dbReference type="InterPro" id="IPR043148">
    <property type="entry name" value="TagF_C"/>
</dbReference>
<dbReference type="OrthoDB" id="1522454at2"/>
<dbReference type="Proteomes" id="UP000030111">
    <property type="component" value="Unassembled WGS sequence"/>
</dbReference>
<dbReference type="Gene3D" id="3.40.50.12580">
    <property type="match status" value="1"/>
</dbReference>
<name>A0A0A2MND7_9FLAO</name>
<dbReference type="GO" id="GO:0016020">
    <property type="term" value="C:membrane"/>
    <property type="evidence" value="ECO:0007669"/>
    <property type="project" value="InterPro"/>
</dbReference>
<dbReference type="Pfam" id="PF04464">
    <property type="entry name" value="Glyphos_transf"/>
    <property type="match status" value="1"/>
</dbReference>
<comment type="caution">
    <text evidence="1">The sequence shown here is derived from an EMBL/GenBank/DDBJ whole genome shotgun (WGS) entry which is preliminary data.</text>
</comment>
<sequence length="357" mass="41148">MYKFLLYIAHPYSIPICKPLQEEIRKRGYDVQWFSELEYTKKYFEDNEPVLNTVEEVLAYNPHVVLTATDTVADFFPGIKVEIFHGFSANKRPLMSDHFKIRGFFDLYLTQGPSTTEIFKQQAEKYGFFEVVQTGWPKVDPLFPIQEKPATDKPVILISSTFTTRLSLAKNDAVFNEIARLAATGKYQFLCVLHPKLDQETKDKFIGLEGDNFNYYDTTNLIPLFKRADIMFSDTTSAIIEFLLQQKPVVTFCNNKPGDHLIDVTEVSEIEGAIQLALTKPAATMAAIKDYVEWTHPYYDGKSSGRMIDACIAFLNKDKSHLKPKPLNLVRKYKVRKLLKYFTLKTYRRPITVKATR</sequence>
<gene>
    <name evidence="1" type="ORF">Q766_10245</name>
</gene>
<organism evidence="1 2">
    <name type="scientific">Flavobacterium subsaxonicum WB 4.1-42 = DSM 21790</name>
    <dbReference type="NCBI Taxonomy" id="1121898"/>
    <lineage>
        <taxon>Bacteria</taxon>
        <taxon>Pseudomonadati</taxon>
        <taxon>Bacteroidota</taxon>
        <taxon>Flavobacteriia</taxon>
        <taxon>Flavobacteriales</taxon>
        <taxon>Flavobacteriaceae</taxon>
        <taxon>Flavobacterium</taxon>
    </lineage>
</organism>
<dbReference type="PIRSF" id="PIRSF028458">
    <property type="entry name" value="UCP028458_glyceroPtfrase"/>
    <property type="match status" value="1"/>
</dbReference>
<dbReference type="InterPro" id="IPR007554">
    <property type="entry name" value="Glycerophosphate_synth"/>
</dbReference>
<evidence type="ECO:0000313" key="2">
    <source>
        <dbReference type="Proteomes" id="UP000030111"/>
    </source>
</evidence>
<protein>
    <submittedName>
        <fullName evidence="1">CDP-glycerol glycerophosphotransferase</fullName>
    </submittedName>
</protein>
<dbReference type="SUPFAM" id="SSF53756">
    <property type="entry name" value="UDP-Glycosyltransferase/glycogen phosphorylase"/>
    <property type="match status" value="1"/>
</dbReference>
<proteinExistence type="predicted"/>
<dbReference type="EMBL" id="JRLY01000007">
    <property type="protein sequence ID" value="KGO92993.1"/>
    <property type="molecule type" value="Genomic_DNA"/>
</dbReference>
<dbReference type="AlphaFoldDB" id="A0A0A2MND7"/>
<dbReference type="STRING" id="1121898.GCA_000422725_02641"/>
<dbReference type="InterPro" id="IPR016886">
    <property type="entry name" value="UCP028458_glyceroPtfrase"/>
</dbReference>
<reference evidence="1 2" key="1">
    <citation type="submission" date="2013-09" db="EMBL/GenBank/DDBJ databases">
        <authorList>
            <person name="Zeng Z."/>
            <person name="Chen C."/>
        </authorList>
    </citation>
    <scope>NUCLEOTIDE SEQUENCE [LARGE SCALE GENOMIC DNA]</scope>
    <source>
        <strain evidence="1 2">WB 4.1-42</strain>
    </source>
</reference>
<accession>A0A0A2MND7</accession>